<feature type="domain" description="5'-Nucleotidase C-terminal" evidence="1">
    <location>
        <begin position="79"/>
        <end position="214"/>
    </location>
</feature>
<dbReference type="EMBL" id="CP042476">
    <property type="protein sequence ID" value="QED36383.1"/>
    <property type="molecule type" value="Genomic_DNA"/>
</dbReference>
<dbReference type="Gene3D" id="3.90.780.10">
    <property type="entry name" value="5'-Nucleotidase, C-terminal domain"/>
    <property type="match status" value="1"/>
</dbReference>
<dbReference type="InterPro" id="IPR008334">
    <property type="entry name" value="5'-Nucleotdase_C"/>
</dbReference>
<evidence type="ECO:0000313" key="3">
    <source>
        <dbReference type="Proteomes" id="UP000321954"/>
    </source>
</evidence>
<dbReference type="GO" id="GO:0016787">
    <property type="term" value="F:hydrolase activity"/>
    <property type="evidence" value="ECO:0007669"/>
    <property type="project" value="InterPro"/>
</dbReference>
<proteinExistence type="predicted"/>
<dbReference type="PROSITE" id="PS51257">
    <property type="entry name" value="PROKAR_LIPOPROTEIN"/>
    <property type="match status" value="1"/>
</dbReference>
<protein>
    <recommendedName>
        <fullName evidence="1">5'-Nucleotidase C-terminal domain-containing protein</fullName>
    </recommendedName>
</protein>
<dbReference type="RefSeq" id="WP_146830136.1">
    <property type="nucleotide sequence ID" value="NZ_CP042476.1"/>
</dbReference>
<dbReference type="Proteomes" id="UP000321954">
    <property type="component" value="Chromosome"/>
</dbReference>
<accession>A0A5B8YIE6</accession>
<name>A0A5B8YIE6_9FLAO</name>
<dbReference type="PANTHER" id="PTHR11575:SF24">
    <property type="entry name" value="5'-NUCLEOTIDASE"/>
    <property type="match status" value="1"/>
</dbReference>
<dbReference type="GO" id="GO:0009166">
    <property type="term" value="P:nucleotide catabolic process"/>
    <property type="evidence" value="ECO:0007669"/>
    <property type="project" value="InterPro"/>
</dbReference>
<gene>
    <name evidence="2" type="ORF">FK178_00995</name>
</gene>
<dbReference type="OrthoDB" id="4762412at2"/>
<organism evidence="2 3">
    <name type="scientific">Antarcticibacterium arcticum</name>
    <dbReference type="NCBI Taxonomy" id="2585771"/>
    <lineage>
        <taxon>Bacteria</taxon>
        <taxon>Pseudomonadati</taxon>
        <taxon>Bacteroidota</taxon>
        <taxon>Flavobacteriia</taxon>
        <taxon>Flavobacteriales</taxon>
        <taxon>Flavobacteriaceae</taxon>
        <taxon>Antarcticibacterium</taxon>
    </lineage>
</organism>
<dbReference type="InterPro" id="IPR006179">
    <property type="entry name" value="5_nucleotidase/apyrase"/>
</dbReference>
<evidence type="ECO:0000259" key="1">
    <source>
        <dbReference type="Pfam" id="PF02872"/>
    </source>
</evidence>
<dbReference type="KEGG" id="anp:FK178_00995"/>
<dbReference type="AlphaFoldDB" id="A0A5B8YIE6"/>
<evidence type="ECO:0000313" key="2">
    <source>
        <dbReference type="EMBL" id="QED36383.1"/>
    </source>
</evidence>
<dbReference type="Pfam" id="PF02872">
    <property type="entry name" value="5_nucleotid_C"/>
    <property type="match status" value="1"/>
</dbReference>
<keyword evidence="3" id="KW-1185">Reference proteome</keyword>
<sequence>MLKTSFAPLIFLFLLFSCKTESFKNAEITAERIPIDKNIRADAEIEAFIKPYAEQINKTLDSVVAYNPTDLNKSDGELNTAIGNLMAEIVMEQANPVFKSRTGKEIDMVLLNHGGIRSTVGKGPVTARTAYSLMPFENEIVVAELKGNKILEMLTYLENNRTAHPLSGIKIKVNKNYKVISATINGNEIDPNHTYNVATSDYLQQGGDNMTFFKDPVNLYRVDYKIRNAIIDYFNRVDTLRTARDERYIKID</sequence>
<dbReference type="PANTHER" id="PTHR11575">
    <property type="entry name" value="5'-NUCLEOTIDASE-RELATED"/>
    <property type="match status" value="1"/>
</dbReference>
<dbReference type="SUPFAM" id="SSF55816">
    <property type="entry name" value="5'-nucleotidase (syn. UDP-sugar hydrolase), C-terminal domain"/>
    <property type="match status" value="1"/>
</dbReference>
<dbReference type="PRINTS" id="PR01607">
    <property type="entry name" value="APYRASEFAMLY"/>
</dbReference>
<reference evidence="2 3" key="1">
    <citation type="submission" date="2019-08" db="EMBL/GenBank/DDBJ databases">
        <title>Antarcticibacterium arcticum sp. nov., a bacterium isolated from marine sediment of the Canadian Beaufort Sea.</title>
        <authorList>
            <person name="Lee Y.M."/>
            <person name="Baek K."/>
            <person name="Lee D.-H."/>
            <person name="Shin S.C."/>
            <person name="Jin Y.K."/>
            <person name="Park Y."/>
        </authorList>
    </citation>
    <scope>NUCLEOTIDE SEQUENCE [LARGE SCALE GENOMIC DNA]</scope>
    <source>
        <strain evidence="2 3">PAMC 28998</strain>
    </source>
</reference>
<dbReference type="InterPro" id="IPR036907">
    <property type="entry name" value="5'-Nucleotdase_C_sf"/>
</dbReference>